<organism evidence="1 2">
    <name type="scientific">Kitasatospora viridis</name>
    <dbReference type="NCBI Taxonomy" id="281105"/>
    <lineage>
        <taxon>Bacteria</taxon>
        <taxon>Bacillati</taxon>
        <taxon>Actinomycetota</taxon>
        <taxon>Actinomycetes</taxon>
        <taxon>Kitasatosporales</taxon>
        <taxon>Streptomycetaceae</taxon>
        <taxon>Kitasatospora</taxon>
    </lineage>
</organism>
<evidence type="ECO:0000313" key="2">
    <source>
        <dbReference type="Proteomes" id="UP000317940"/>
    </source>
</evidence>
<keyword evidence="2" id="KW-1185">Reference proteome</keyword>
<dbReference type="RefSeq" id="WP_145903198.1">
    <property type="nucleotide sequence ID" value="NZ_BAAAMZ010000042.1"/>
</dbReference>
<protein>
    <submittedName>
        <fullName evidence="1">Uncharacterized protein</fullName>
    </submittedName>
</protein>
<proteinExistence type="predicted"/>
<evidence type="ECO:0000313" key="1">
    <source>
        <dbReference type="EMBL" id="TWF96907.1"/>
    </source>
</evidence>
<gene>
    <name evidence="1" type="ORF">FHX73_11681</name>
</gene>
<name>A0A561UC13_9ACTN</name>
<accession>A0A561UC13</accession>
<comment type="caution">
    <text evidence="1">The sequence shown here is derived from an EMBL/GenBank/DDBJ whole genome shotgun (WGS) entry which is preliminary data.</text>
</comment>
<dbReference type="EMBL" id="VIWT01000001">
    <property type="protein sequence ID" value="TWF96907.1"/>
    <property type="molecule type" value="Genomic_DNA"/>
</dbReference>
<dbReference type="OrthoDB" id="3872765at2"/>
<dbReference type="Proteomes" id="UP000317940">
    <property type="component" value="Unassembled WGS sequence"/>
</dbReference>
<reference evidence="1 2" key="1">
    <citation type="submission" date="2019-06" db="EMBL/GenBank/DDBJ databases">
        <title>Sequencing the genomes of 1000 actinobacteria strains.</title>
        <authorList>
            <person name="Klenk H.-P."/>
        </authorList>
    </citation>
    <scope>NUCLEOTIDE SEQUENCE [LARGE SCALE GENOMIC DNA]</scope>
    <source>
        <strain evidence="1 2">DSM 44826</strain>
    </source>
</reference>
<dbReference type="AlphaFoldDB" id="A0A561UC13"/>
<sequence>MNTPIAPDDPTTLTHTDAQLTDLIRELQDQGAKFGLLWGSARTNGTVNGHALVNFGNAPVSTLINLLALLKEADRWAS</sequence>